<dbReference type="Gene3D" id="3.40.50.720">
    <property type="entry name" value="NAD(P)-binding Rossmann-like Domain"/>
    <property type="match status" value="1"/>
</dbReference>
<dbReference type="CDD" id="cd05254">
    <property type="entry name" value="dTDP_HR_like_SDR_e"/>
    <property type="match status" value="1"/>
</dbReference>
<keyword evidence="6 8" id="KW-0560">Oxidoreductase</keyword>
<dbReference type="EC" id="1.1.1.133" evidence="3 6"/>
<protein>
    <recommendedName>
        <fullName evidence="4 6">dTDP-4-dehydrorhamnose reductase</fullName>
        <ecNumber evidence="3 6">1.1.1.133</ecNumber>
    </recommendedName>
</protein>
<comment type="cofactor">
    <cofactor evidence="6">
        <name>Mg(2+)</name>
        <dbReference type="ChEBI" id="CHEBI:18420"/>
    </cofactor>
    <text evidence="6">Binds 1 Mg(2+) ion per monomer.</text>
</comment>
<evidence type="ECO:0000256" key="1">
    <source>
        <dbReference type="ARBA" id="ARBA00004781"/>
    </source>
</evidence>
<comment type="pathway">
    <text evidence="1 6">Carbohydrate biosynthesis; dTDP-L-rhamnose biosynthesis.</text>
</comment>
<dbReference type="PANTHER" id="PTHR10491">
    <property type="entry name" value="DTDP-4-DEHYDRORHAMNOSE REDUCTASE"/>
    <property type="match status" value="1"/>
</dbReference>
<dbReference type="GO" id="GO:0019305">
    <property type="term" value="P:dTDP-rhamnose biosynthetic process"/>
    <property type="evidence" value="ECO:0007669"/>
    <property type="project" value="UniProtKB-UniPathway"/>
</dbReference>
<comment type="catalytic activity">
    <reaction evidence="5 6">
        <text>dTDP-beta-L-rhamnose + NADP(+) = dTDP-4-dehydro-beta-L-rhamnose + NADPH + H(+)</text>
        <dbReference type="Rhea" id="RHEA:21796"/>
        <dbReference type="ChEBI" id="CHEBI:15378"/>
        <dbReference type="ChEBI" id="CHEBI:57510"/>
        <dbReference type="ChEBI" id="CHEBI:57783"/>
        <dbReference type="ChEBI" id="CHEBI:58349"/>
        <dbReference type="ChEBI" id="CHEBI:62830"/>
        <dbReference type="EC" id="1.1.1.133"/>
    </reaction>
</comment>
<dbReference type="InterPro" id="IPR005913">
    <property type="entry name" value="dTDP_dehydrorham_reduct"/>
</dbReference>
<dbReference type="Proteomes" id="UP000535589">
    <property type="component" value="Unassembled WGS sequence"/>
</dbReference>
<dbReference type="GO" id="GO:0005829">
    <property type="term" value="C:cytosol"/>
    <property type="evidence" value="ECO:0007669"/>
    <property type="project" value="TreeGrafter"/>
</dbReference>
<comment type="function">
    <text evidence="6">Catalyzes the reduction of dTDP-6-deoxy-L-lyxo-4-hexulose to yield dTDP-L-rhamnose.</text>
</comment>
<evidence type="ECO:0000256" key="5">
    <source>
        <dbReference type="ARBA" id="ARBA00048200"/>
    </source>
</evidence>
<evidence type="ECO:0000313" key="9">
    <source>
        <dbReference type="Proteomes" id="UP000535589"/>
    </source>
</evidence>
<gene>
    <name evidence="8" type="primary">rfbD</name>
    <name evidence="8" type="ORF">HGP28_11515</name>
</gene>
<dbReference type="UniPathway" id="UPA00124"/>
<keyword evidence="6" id="KW-0521">NADP</keyword>
<dbReference type="RefSeq" id="WP_168836616.1">
    <property type="nucleotide sequence ID" value="NZ_JABAIK010000010.1"/>
</dbReference>
<dbReference type="Gene3D" id="3.90.25.10">
    <property type="entry name" value="UDP-galactose 4-epimerase, domain 1"/>
    <property type="match status" value="1"/>
</dbReference>
<proteinExistence type="inferred from homology"/>
<dbReference type="InterPro" id="IPR029903">
    <property type="entry name" value="RmlD-like-bd"/>
</dbReference>
<feature type="domain" description="RmlD-like substrate binding" evidence="7">
    <location>
        <begin position="1"/>
        <end position="289"/>
    </location>
</feature>
<evidence type="ECO:0000256" key="2">
    <source>
        <dbReference type="ARBA" id="ARBA00010944"/>
    </source>
</evidence>
<comment type="caution">
    <text evidence="8">The sequence shown here is derived from an EMBL/GenBank/DDBJ whole genome shotgun (WGS) entry which is preliminary data.</text>
</comment>
<evidence type="ECO:0000256" key="3">
    <source>
        <dbReference type="ARBA" id="ARBA00012929"/>
    </source>
</evidence>
<dbReference type="PANTHER" id="PTHR10491:SF4">
    <property type="entry name" value="METHIONINE ADENOSYLTRANSFERASE 2 SUBUNIT BETA"/>
    <property type="match status" value="1"/>
</dbReference>
<dbReference type="GO" id="GO:0009243">
    <property type="term" value="P:O antigen biosynthetic process"/>
    <property type="evidence" value="ECO:0007669"/>
    <property type="project" value="UniProtKB-UniPathway"/>
</dbReference>
<organism evidence="8 9">
    <name type="scientific">Vibrio agarilyticus</name>
    <dbReference type="NCBI Taxonomy" id="2726741"/>
    <lineage>
        <taxon>Bacteria</taxon>
        <taxon>Pseudomonadati</taxon>
        <taxon>Pseudomonadota</taxon>
        <taxon>Gammaproteobacteria</taxon>
        <taxon>Vibrionales</taxon>
        <taxon>Vibrionaceae</taxon>
        <taxon>Vibrio</taxon>
    </lineage>
</organism>
<dbReference type="InterPro" id="IPR036291">
    <property type="entry name" value="NAD(P)-bd_dom_sf"/>
</dbReference>
<dbReference type="EMBL" id="JABAIK010000010">
    <property type="protein sequence ID" value="NLS13519.1"/>
    <property type="molecule type" value="Genomic_DNA"/>
</dbReference>
<dbReference type="AlphaFoldDB" id="A0A7X8TRN4"/>
<evidence type="ECO:0000259" key="7">
    <source>
        <dbReference type="Pfam" id="PF04321"/>
    </source>
</evidence>
<dbReference type="UniPathway" id="UPA00281"/>
<dbReference type="FunFam" id="3.40.50.720:FF:000159">
    <property type="entry name" value="dTDP-4-dehydrorhamnose reductase"/>
    <property type="match status" value="1"/>
</dbReference>
<sequence>MKVLLTGANGQLGRCLQDRAEQERVTFIATDRQELDITSETAVAELVLKEQPQLIINAAAYTAVDKAESEYETALAVNANGPVNLAKAAAVAGIPLLHVSTDYVFDGNGTEPYLPEQQTSPLGVYGETKWAGEKMVRQQLDKHVIVRTAWVVSEYGNNFAKTILRLGKERDELSVIADQYGCPTYAGDLADALLVVVKGISAGRQEWGTFHHCGDQPTSWHGFARAILAEAKTQGKIESMPKLYAIKTEDYPLPAPRPTYSVMDCNSMLSIWGVGPSNWRNSLKTIIAKL</sequence>
<dbReference type="SUPFAM" id="SSF51735">
    <property type="entry name" value="NAD(P)-binding Rossmann-fold domains"/>
    <property type="match status" value="1"/>
</dbReference>
<dbReference type="GO" id="GO:0008831">
    <property type="term" value="F:dTDP-4-dehydrorhamnose reductase activity"/>
    <property type="evidence" value="ECO:0007669"/>
    <property type="project" value="UniProtKB-EC"/>
</dbReference>
<dbReference type="NCBIfam" id="TIGR01214">
    <property type="entry name" value="rmlD"/>
    <property type="match status" value="1"/>
</dbReference>
<accession>A0A7X8TRN4</accession>
<name>A0A7X8TRN4_9VIBR</name>
<evidence type="ECO:0000313" key="8">
    <source>
        <dbReference type="EMBL" id="NLS13519.1"/>
    </source>
</evidence>
<reference evidence="8 9" key="1">
    <citation type="submission" date="2020-04" db="EMBL/GenBank/DDBJ databases">
        <title>Vibrio sp. SM6, a novel species isolated from seawater.</title>
        <authorList>
            <person name="Wang X."/>
        </authorList>
    </citation>
    <scope>NUCLEOTIDE SEQUENCE [LARGE SCALE GENOMIC DNA]</scope>
    <source>
        <strain evidence="8 9">SM6</strain>
    </source>
</reference>
<comment type="similarity">
    <text evidence="2 6">Belongs to the dTDP-4-dehydrorhamnose reductase family.</text>
</comment>
<dbReference type="Pfam" id="PF04321">
    <property type="entry name" value="RmlD_sub_bind"/>
    <property type="match status" value="1"/>
</dbReference>
<evidence type="ECO:0000256" key="4">
    <source>
        <dbReference type="ARBA" id="ARBA00017099"/>
    </source>
</evidence>
<evidence type="ECO:0000256" key="6">
    <source>
        <dbReference type="RuleBase" id="RU364082"/>
    </source>
</evidence>
<keyword evidence="9" id="KW-1185">Reference proteome</keyword>